<evidence type="ECO:0000256" key="1">
    <source>
        <dbReference type="SAM" id="MobiDB-lite"/>
    </source>
</evidence>
<dbReference type="AlphaFoldDB" id="A0A8J5CKV0"/>
<dbReference type="GO" id="GO:0035091">
    <property type="term" value="F:phosphatidylinositol binding"/>
    <property type="evidence" value="ECO:0007669"/>
    <property type="project" value="TreeGrafter"/>
</dbReference>
<dbReference type="Proteomes" id="UP000770661">
    <property type="component" value="Unassembled WGS sequence"/>
</dbReference>
<dbReference type="Pfam" id="PF00595">
    <property type="entry name" value="PDZ"/>
    <property type="match status" value="1"/>
</dbReference>
<dbReference type="PANTHER" id="PTHR16484:SF17">
    <property type="entry name" value="BAZOOKA, ISOFORM B"/>
    <property type="match status" value="1"/>
</dbReference>
<dbReference type="GO" id="GO:0030010">
    <property type="term" value="P:establishment of cell polarity"/>
    <property type="evidence" value="ECO:0007669"/>
    <property type="project" value="TreeGrafter"/>
</dbReference>
<dbReference type="GO" id="GO:0007155">
    <property type="term" value="P:cell adhesion"/>
    <property type="evidence" value="ECO:0007669"/>
    <property type="project" value="TreeGrafter"/>
</dbReference>
<sequence length="201" mass="21594">MFVGVFTSLYHPPPVITCVWLQQDGHSSYEDDNVFVVDPGERGEGSGEEKTPPASTSSHHTATATATATAFTRFTRDNNRCSVQVLSDNPLMARWADAADSALAGGEGRRREPLGGSSSSPLHFRDPSQEDTNTLVVSLSNDRGPLGIHVIPSTDGRGVDQGLLVEGVEEAGRIARDGRIQVHDRIVEINGRSLGNVTFQK</sequence>
<reference evidence="3" key="1">
    <citation type="submission" date="2020-07" db="EMBL/GenBank/DDBJ databases">
        <title>The High-quality genome of the commercially important snow crab, Chionoecetes opilio.</title>
        <authorList>
            <person name="Jeong J.-H."/>
            <person name="Ryu S."/>
        </authorList>
    </citation>
    <scope>NUCLEOTIDE SEQUENCE</scope>
    <source>
        <strain evidence="3">MADBK_172401_WGS</strain>
        <tissue evidence="3">Digestive gland</tissue>
    </source>
</reference>
<dbReference type="PROSITE" id="PS50106">
    <property type="entry name" value="PDZ"/>
    <property type="match status" value="1"/>
</dbReference>
<evidence type="ECO:0000313" key="4">
    <source>
        <dbReference type="Proteomes" id="UP000770661"/>
    </source>
</evidence>
<dbReference type="EMBL" id="JACEEZ010023257">
    <property type="protein sequence ID" value="KAG0711512.1"/>
    <property type="molecule type" value="Genomic_DNA"/>
</dbReference>
<accession>A0A8J5CKV0</accession>
<evidence type="ECO:0000259" key="2">
    <source>
        <dbReference type="PROSITE" id="PS50106"/>
    </source>
</evidence>
<dbReference type="GO" id="GO:0005938">
    <property type="term" value="C:cell cortex"/>
    <property type="evidence" value="ECO:0007669"/>
    <property type="project" value="TreeGrafter"/>
</dbReference>
<feature type="compositionally biased region" description="Basic and acidic residues" evidence="1">
    <location>
        <begin position="39"/>
        <end position="51"/>
    </location>
</feature>
<feature type="region of interest" description="Disordered" evidence="1">
    <location>
        <begin position="37"/>
        <end position="64"/>
    </location>
</feature>
<dbReference type="InterPro" id="IPR001478">
    <property type="entry name" value="PDZ"/>
</dbReference>
<organism evidence="3 4">
    <name type="scientific">Chionoecetes opilio</name>
    <name type="common">Atlantic snow crab</name>
    <name type="synonym">Cancer opilio</name>
    <dbReference type="NCBI Taxonomy" id="41210"/>
    <lineage>
        <taxon>Eukaryota</taxon>
        <taxon>Metazoa</taxon>
        <taxon>Ecdysozoa</taxon>
        <taxon>Arthropoda</taxon>
        <taxon>Crustacea</taxon>
        <taxon>Multicrustacea</taxon>
        <taxon>Malacostraca</taxon>
        <taxon>Eumalacostraca</taxon>
        <taxon>Eucarida</taxon>
        <taxon>Decapoda</taxon>
        <taxon>Pleocyemata</taxon>
        <taxon>Brachyura</taxon>
        <taxon>Eubrachyura</taxon>
        <taxon>Majoidea</taxon>
        <taxon>Majidae</taxon>
        <taxon>Chionoecetes</taxon>
    </lineage>
</organism>
<protein>
    <submittedName>
        <fullName evidence="3">Partitioning defective 3</fullName>
    </submittedName>
</protein>
<comment type="caution">
    <text evidence="3">The sequence shown here is derived from an EMBL/GenBank/DDBJ whole genome shotgun (WGS) entry which is preliminary data.</text>
</comment>
<feature type="region of interest" description="Disordered" evidence="1">
    <location>
        <begin position="103"/>
        <end position="129"/>
    </location>
</feature>
<feature type="domain" description="PDZ" evidence="2">
    <location>
        <begin position="135"/>
        <end position="201"/>
    </location>
</feature>
<dbReference type="GO" id="GO:0008104">
    <property type="term" value="P:intracellular protein localization"/>
    <property type="evidence" value="ECO:0007669"/>
    <property type="project" value="TreeGrafter"/>
</dbReference>
<dbReference type="Gene3D" id="2.30.42.10">
    <property type="match status" value="1"/>
</dbReference>
<feature type="compositionally biased region" description="Low complexity" evidence="1">
    <location>
        <begin position="52"/>
        <end position="64"/>
    </location>
</feature>
<dbReference type="InterPro" id="IPR052213">
    <property type="entry name" value="PAR3"/>
</dbReference>
<dbReference type="InterPro" id="IPR036034">
    <property type="entry name" value="PDZ_sf"/>
</dbReference>
<name>A0A8J5CKV0_CHIOP</name>
<dbReference type="GO" id="GO:0051660">
    <property type="term" value="P:establishment of centrosome localization"/>
    <property type="evidence" value="ECO:0007669"/>
    <property type="project" value="TreeGrafter"/>
</dbReference>
<proteinExistence type="predicted"/>
<dbReference type="PANTHER" id="PTHR16484">
    <property type="entry name" value="PARTITIONING DEFECTIVE 3 RELATED"/>
    <property type="match status" value="1"/>
</dbReference>
<dbReference type="GO" id="GO:0005912">
    <property type="term" value="C:adherens junction"/>
    <property type="evidence" value="ECO:0007669"/>
    <property type="project" value="TreeGrafter"/>
</dbReference>
<keyword evidence="4" id="KW-1185">Reference proteome</keyword>
<dbReference type="GO" id="GO:0045197">
    <property type="term" value="P:establishment or maintenance of epithelial cell apical/basal polarity"/>
    <property type="evidence" value="ECO:0007669"/>
    <property type="project" value="TreeGrafter"/>
</dbReference>
<dbReference type="GO" id="GO:0043296">
    <property type="term" value="C:apical junction complex"/>
    <property type="evidence" value="ECO:0007669"/>
    <property type="project" value="TreeGrafter"/>
</dbReference>
<dbReference type="SUPFAM" id="SSF50156">
    <property type="entry name" value="PDZ domain-like"/>
    <property type="match status" value="1"/>
</dbReference>
<dbReference type="OrthoDB" id="6264899at2759"/>
<dbReference type="GO" id="GO:0016324">
    <property type="term" value="C:apical plasma membrane"/>
    <property type="evidence" value="ECO:0007669"/>
    <property type="project" value="TreeGrafter"/>
</dbReference>
<dbReference type="GO" id="GO:0000226">
    <property type="term" value="P:microtubule cytoskeleton organization"/>
    <property type="evidence" value="ECO:0007669"/>
    <property type="project" value="TreeGrafter"/>
</dbReference>
<gene>
    <name evidence="3" type="primary">PARD3</name>
    <name evidence="3" type="ORF">GWK47_020467</name>
</gene>
<evidence type="ECO:0000313" key="3">
    <source>
        <dbReference type="EMBL" id="KAG0711512.1"/>
    </source>
</evidence>